<evidence type="ECO:0000313" key="4">
    <source>
        <dbReference type="Proteomes" id="UP000244893"/>
    </source>
</evidence>
<comment type="caution">
    <text evidence="3">The sequence shown here is derived from an EMBL/GenBank/DDBJ whole genome shotgun (WGS) entry which is preliminary data.</text>
</comment>
<feature type="region of interest" description="Disordered" evidence="1">
    <location>
        <begin position="242"/>
        <end position="279"/>
    </location>
</feature>
<proteinExistence type="predicted"/>
<dbReference type="EMBL" id="QEOP01000001">
    <property type="protein sequence ID" value="PVZ96062.1"/>
    <property type="molecule type" value="Genomic_DNA"/>
</dbReference>
<dbReference type="GO" id="GO:0016779">
    <property type="term" value="F:nucleotidyltransferase activity"/>
    <property type="evidence" value="ECO:0007669"/>
    <property type="project" value="TreeGrafter"/>
</dbReference>
<dbReference type="SUPFAM" id="SSF52821">
    <property type="entry name" value="Rhodanese/Cell cycle control phosphatase"/>
    <property type="match status" value="1"/>
</dbReference>
<evidence type="ECO:0000256" key="1">
    <source>
        <dbReference type="SAM" id="MobiDB-lite"/>
    </source>
</evidence>
<dbReference type="Pfam" id="PF00581">
    <property type="entry name" value="Rhodanese"/>
    <property type="match status" value="1"/>
</dbReference>
<dbReference type="GO" id="GO:0004792">
    <property type="term" value="F:thiosulfate-cyanide sulfurtransferase activity"/>
    <property type="evidence" value="ECO:0007669"/>
    <property type="project" value="TreeGrafter"/>
</dbReference>
<dbReference type="Gene3D" id="3.40.250.10">
    <property type="entry name" value="Rhodanese-like domain"/>
    <property type="match status" value="1"/>
</dbReference>
<dbReference type="PROSITE" id="PS50206">
    <property type="entry name" value="RHODANESE_3"/>
    <property type="match status" value="1"/>
</dbReference>
<dbReference type="InterPro" id="IPR036873">
    <property type="entry name" value="Rhodanese-like_dom_sf"/>
</dbReference>
<dbReference type="InterPro" id="IPR000594">
    <property type="entry name" value="ThiF_NAD_FAD-bd"/>
</dbReference>
<dbReference type="InterPro" id="IPR035985">
    <property type="entry name" value="Ubiquitin-activating_enz"/>
</dbReference>
<dbReference type="Proteomes" id="UP000244893">
    <property type="component" value="Unassembled WGS sequence"/>
</dbReference>
<evidence type="ECO:0000313" key="3">
    <source>
        <dbReference type="EMBL" id="PVZ96062.1"/>
    </source>
</evidence>
<dbReference type="InterPro" id="IPR045886">
    <property type="entry name" value="ThiF/MoeB/HesA"/>
</dbReference>
<dbReference type="AlphaFoldDB" id="A0A2V1HW58"/>
<dbReference type="PANTHER" id="PTHR10953">
    <property type="entry name" value="UBIQUITIN-ACTIVATING ENZYME E1"/>
    <property type="match status" value="1"/>
</dbReference>
<dbReference type="Pfam" id="PF00899">
    <property type="entry name" value="ThiF"/>
    <property type="match status" value="1"/>
</dbReference>
<dbReference type="SMART" id="SM00450">
    <property type="entry name" value="RHOD"/>
    <property type="match status" value="1"/>
</dbReference>
<dbReference type="RefSeq" id="WP_116755796.1">
    <property type="nucleotide sequence ID" value="NZ_JBHUEX010000001.1"/>
</dbReference>
<gene>
    <name evidence="3" type="ORF">DDQ50_06375</name>
</gene>
<dbReference type="GO" id="GO:0008641">
    <property type="term" value="F:ubiquitin-like modifier activating enzyme activity"/>
    <property type="evidence" value="ECO:0007669"/>
    <property type="project" value="InterPro"/>
</dbReference>
<feature type="domain" description="Rhodanese" evidence="2">
    <location>
        <begin position="309"/>
        <end position="397"/>
    </location>
</feature>
<dbReference type="PANTHER" id="PTHR10953:SF102">
    <property type="entry name" value="ADENYLYLTRANSFERASE AND SULFURTRANSFERASE MOCS3"/>
    <property type="match status" value="1"/>
</dbReference>
<dbReference type="GO" id="GO:0005829">
    <property type="term" value="C:cytosol"/>
    <property type="evidence" value="ECO:0007669"/>
    <property type="project" value="TreeGrafter"/>
</dbReference>
<dbReference type="CDD" id="cd00757">
    <property type="entry name" value="ThiF_MoeB_HesA_family"/>
    <property type="match status" value="1"/>
</dbReference>
<evidence type="ECO:0000259" key="2">
    <source>
        <dbReference type="PROSITE" id="PS50206"/>
    </source>
</evidence>
<accession>A0A2V1HW58</accession>
<dbReference type="GO" id="GO:0008146">
    <property type="term" value="F:sulfotransferase activity"/>
    <property type="evidence" value="ECO:0007669"/>
    <property type="project" value="TreeGrafter"/>
</dbReference>
<sequence length="399" mass="41788">MSFISLPSTDSLEGRWDRFTVLPGFDGPALSGLRDARVLVIGAGGLGSAVLPAIVAAGVGEVHVVDDDVVEASNLPRQSLHGAADVGRSKVDSAVETLTALGAGVVVGHRERFTAETGPSLLENIDLIVDGSDNFDTRYLVDDLARGRGIPVVWGAVSQYGGQVGLSWEGRGPTYRDLFPEPPAPGTVLSCAEGGILPTVCTVAGALMAAQVLAVLSGTTEPLLGKVTSYDARTARTRELAYGADPDAPWRTAAGRSGTADTLGDAPAEPGEATLDEEKSTMTADATPAADWQTADEIDATTLDALRRSGTEFQLIDVRETWEREIAAIDGAISLPMSSTTREDVEALDPDVPIIVYCHHGGRSERMLAAFRGAGLTGTHLQGGIDSWARIIDPSIARY</sequence>
<organism evidence="3 4">
    <name type="scientific">Amnibacterium flavum</name>
    <dbReference type="NCBI Taxonomy" id="2173173"/>
    <lineage>
        <taxon>Bacteria</taxon>
        <taxon>Bacillati</taxon>
        <taxon>Actinomycetota</taxon>
        <taxon>Actinomycetes</taxon>
        <taxon>Micrococcales</taxon>
        <taxon>Microbacteriaceae</taxon>
        <taxon>Amnibacterium</taxon>
    </lineage>
</organism>
<reference evidence="3 4" key="1">
    <citation type="submission" date="2018-05" db="EMBL/GenBank/DDBJ databases">
        <title>Amnibacterium sp. M8JJ-5, whole genome shotgun sequence.</title>
        <authorList>
            <person name="Tuo L."/>
        </authorList>
    </citation>
    <scope>NUCLEOTIDE SEQUENCE [LARGE SCALE GENOMIC DNA]</scope>
    <source>
        <strain evidence="3 4">M8JJ-5</strain>
    </source>
</reference>
<dbReference type="InterPro" id="IPR001763">
    <property type="entry name" value="Rhodanese-like_dom"/>
</dbReference>
<dbReference type="SUPFAM" id="SSF69572">
    <property type="entry name" value="Activating enzymes of the ubiquitin-like proteins"/>
    <property type="match status" value="1"/>
</dbReference>
<protein>
    <submittedName>
        <fullName evidence="3">Molybdopterin biosynthesis protein MoeB</fullName>
    </submittedName>
</protein>
<name>A0A2V1HW58_9MICO</name>
<keyword evidence="4" id="KW-1185">Reference proteome</keyword>
<dbReference type="Gene3D" id="3.40.50.720">
    <property type="entry name" value="NAD(P)-binding Rossmann-like Domain"/>
    <property type="match status" value="1"/>
</dbReference>
<dbReference type="OrthoDB" id="9804286at2"/>